<accession>B4MRB0</accession>
<protein>
    <submittedName>
        <fullName evidence="6">Uncharacterized protein</fullName>
    </submittedName>
</protein>
<dbReference type="GO" id="GO:0046949">
    <property type="term" value="P:fatty-acyl-CoA biosynthetic process"/>
    <property type="evidence" value="ECO:0007669"/>
    <property type="project" value="TreeGrafter"/>
</dbReference>
<feature type="domain" description="AMP-binding enzyme C-terminal" evidence="5">
    <location>
        <begin position="445"/>
        <end position="522"/>
    </location>
</feature>
<dbReference type="eggNOG" id="KOG1176">
    <property type="taxonomic scope" value="Eukaryota"/>
</dbReference>
<sequence>MDSIMQSTYDEKEKVWSGFKGLPMYHQDCSVGRVIHKALKSFPKNVCELNAVDGKATTNQDMLNWSVRIAQHLRKRFIGRDDVIGLISRTNTYQTAVACACFYNTTPFHAISSHFNTDTLQHILSITKPKVIFCEVGDYERIKDASSSWERELVTLDGKIQDVVYVEELLEPTKTEMFFQPQFLTLGESQTMAILCSSGTTGLPKAVCMANYLLLHLIEVPIYTSEMAIFSYSGLDWYSGLQQMLLGVGVGCTRIITNKERTTEDLLDIIEKYKVNMVGLGSSHVAELIASPLAKAERLTSLRVVFISGGWISDNALRKMEELAKLAFIFYGYGTTEIGAISASFSAAKFGNTVGKLIPGARGRIVSDEGMALGPKEIGEILIHNGHKEWHGYYGNQLETQKIFDSQSWFHTGDLGYFDEHHNLYIVDRKKDIYKCRGYHYWPNQIETVVASLPQVQEVCVVGIHDENLDDAPAALVVLHPGKRLTKDDIKAHVAKTLQTEYMELHGGVYFADALPKNKNGKILRRDVKEAIIEAKAN</sequence>
<proteinExistence type="inferred from homology"/>
<evidence type="ECO:0000313" key="7">
    <source>
        <dbReference type="Proteomes" id="UP000007798"/>
    </source>
</evidence>
<dbReference type="InterPro" id="IPR045851">
    <property type="entry name" value="AMP-bd_C_sf"/>
</dbReference>
<gene>
    <name evidence="6" type="primary">Dwil\GK15796</name>
    <name evidence="6" type="ORF">Dwil_GK15796</name>
</gene>
<dbReference type="Gene3D" id="3.40.50.12780">
    <property type="entry name" value="N-terminal domain of ligase-like"/>
    <property type="match status" value="1"/>
</dbReference>
<dbReference type="HOGENOM" id="CLU_000022_59_2_1"/>
<dbReference type="PANTHER" id="PTHR24096">
    <property type="entry name" value="LONG-CHAIN-FATTY-ACID--COA LIGASE"/>
    <property type="match status" value="1"/>
</dbReference>
<evidence type="ECO:0000259" key="5">
    <source>
        <dbReference type="Pfam" id="PF13193"/>
    </source>
</evidence>
<dbReference type="OMA" id="PMYDFDC"/>
<dbReference type="Gene3D" id="3.30.300.30">
    <property type="match status" value="1"/>
</dbReference>
<dbReference type="FunFam" id="3.40.50.12780:FF:000025">
    <property type="entry name" value="luciferin 4-monooxygenase"/>
    <property type="match status" value="1"/>
</dbReference>
<dbReference type="Pfam" id="PF00501">
    <property type="entry name" value="AMP-binding"/>
    <property type="match status" value="1"/>
</dbReference>
<dbReference type="PROSITE" id="PS00455">
    <property type="entry name" value="AMP_BINDING"/>
    <property type="match status" value="1"/>
</dbReference>
<dbReference type="InterPro" id="IPR042099">
    <property type="entry name" value="ANL_N_sf"/>
</dbReference>
<evidence type="ECO:0000256" key="2">
    <source>
        <dbReference type="ARBA" id="ARBA00006432"/>
    </source>
</evidence>
<dbReference type="Pfam" id="PF13193">
    <property type="entry name" value="AMP-binding_C"/>
    <property type="match status" value="1"/>
</dbReference>
<dbReference type="GO" id="GO:0005777">
    <property type="term" value="C:peroxisome"/>
    <property type="evidence" value="ECO:0007669"/>
    <property type="project" value="UniProtKB-SubCell"/>
</dbReference>
<dbReference type="STRING" id="7260.B4MRB0"/>
<dbReference type="Proteomes" id="UP000007798">
    <property type="component" value="Unassembled WGS sequence"/>
</dbReference>
<feature type="domain" description="AMP-dependent synthetase/ligase" evidence="4">
    <location>
        <begin position="52"/>
        <end position="386"/>
    </location>
</feature>
<organism evidence="6 7">
    <name type="scientific">Drosophila willistoni</name>
    <name type="common">Fruit fly</name>
    <dbReference type="NCBI Taxonomy" id="7260"/>
    <lineage>
        <taxon>Eukaryota</taxon>
        <taxon>Metazoa</taxon>
        <taxon>Ecdysozoa</taxon>
        <taxon>Arthropoda</taxon>
        <taxon>Hexapoda</taxon>
        <taxon>Insecta</taxon>
        <taxon>Pterygota</taxon>
        <taxon>Neoptera</taxon>
        <taxon>Endopterygota</taxon>
        <taxon>Diptera</taxon>
        <taxon>Brachycera</taxon>
        <taxon>Muscomorpha</taxon>
        <taxon>Ephydroidea</taxon>
        <taxon>Drosophilidae</taxon>
        <taxon>Drosophila</taxon>
        <taxon>Sophophora</taxon>
    </lineage>
</organism>
<dbReference type="InParanoid" id="B4MRB0"/>
<dbReference type="InterPro" id="IPR025110">
    <property type="entry name" value="AMP-bd_C"/>
</dbReference>
<comment type="similarity">
    <text evidence="2">Belongs to the ATP-dependent AMP-binding enzyme family.</text>
</comment>
<keyword evidence="3" id="KW-0576">Peroxisome</keyword>
<evidence type="ECO:0000256" key="3">
    <source>
        <dbReference type="ARBA" id="ARBA00023140"/>
    </source>
</evidence>
<dbReference type="PANTHER" id="PTHR24096:SF353">
    <property type="entry name" value="GH16244P-RELATED"/>
    <property type="match status" value="1"/>
</dbReference>
<dbReference type="SMR" id="B4MRB0"/>
<dbReference type="EMBL" id="CH963850">
    <property type="protein sequence ID" value="EDW74649.1"/>
    <property type="molecule type" value="Genomic_DNA"/>
</dbReference>
<dbReference type="PhylomeDB" id="B4MRB0"/>
<evidence type="ECO:0000256" key="1">
    <source>
        <dbReference type="ARBA" id="ARBA00004275"/>
    </source>
</evidence>
<dbReference type="KEGG" id="dwi:6640955"/>
<dbReference type="GO" id="GO:0004467">
    <property type="term" value="F:long-chain fatty acid-CoA ligase activity"/>
    <property type="evidence" value="ECO:0007669"/>
    <property type="project" value="TreeGrafter"/>
</dbReference>
<comment type="subcellular location">
    <subcellularLocation>
        <location evidence="1">Peroxisome</location>
    </subcellularLocation>
</comment>
<dbReference type="InterPro" id="IPR000873">
    <property type="entry name" value="AMP-dep_synth/lig_dom"/>
</dbReference>
<name>B4MRB0_DROWI</name>
<reference evidence="6 7" key="1">
    <citation type="journal article" date="2007" name="Nature">
        <title>Evolution of genes and genomes on the Drosophila phylogeny.</title>
        <authorList>
            <consortium name="Drosophila 12 Genomes Consortium"/>
            <person name="Clark A.G."/>
            <person name="Eisen M.B."/>
            <person name="Smith D.R."/>
            <person name="Bergman C.M."/>
            <person name="Oliver B."/>
            <person name="Markow T.A."/>
            <person name="Kaufman T.C."/>
            <person name="Kellis M."/>
            <person name="Gelbart W."/>
            <person name="Iyer V.N."/>
            <person name="Pollard D.A."/>
            <person name="Sackton T.B."/>
            <person name="Larracuente A.M."/>
            <person name="Singh N.D."/>
            <person name="Abad J.P."/>
            <person name="Abt D.N."/>
            <person name="Adryan B."/>
            <person name="Aguade M."/>
            <person name="Akashi H."/>
            <person name="Anderson W.W."/>
            <person name="Aquadro C.F."/>
            <person name="Ardell D.H."/>
            <person name="Arguello R."/>
            <person name="Artieri C.G."/>
            <person name="Barbash D.A."/>
            <person name="Barker D."/>
            <person name="Barsanti P."/>
            <person name="Batterham P."/>
            <person name="Batzoglou S."/>
            <person name="Begun D."/>
            <person name="Bhutkar A."/>
            <person name="Blanco E."/>
            <person name="Bosak S.A."/>
            <person name="Bradley R.K."/>
            <person name="Brand A.D."/>
            <person name="Brent M.R."/>
            <person name="Brooks A.N."/>
            <person name="Brown R.H."/>
            <person name="Butlin R.K."/>
            <person name="Caggese C."/>
            <person name="Calvi B.R."/>
            <person name="Bernardo de Carvalho A."/>
            <person name="Caspi A."/>
            <person name="Castrezana S."/>
            <person name="Celniker S.E."/>
            <person name="Chang J.L."/>
            <person name="Chapple C."/>
            <person name="Chatterji S."/>
            <person name="Chinwalla A."/>
            <person name="Civetta A."/>
            <person name="Clifton S.W."/>
            <person name="Comeron J.M."/>
            <person name="Costello J.C."/>
            <person name="Coyne J.A."/>
            <person name="Daub J."/>
            <person name="David R.G."/>
            <person name="Delcher A.L."/>
            <person name="Delehaunty K."/>
            <person name="Do C.B."/>
            <person name="Ebling H."/>
            <person name="Edwards K."/>
            <person name="Eickbush T."/>
            <person name="Evans J.D."/>
            <person name="Filipski A."/>
            <person name="Findeiss S."/>
            <person name="Freyhult E."/>
            <person name="Fulton L."/>
            <person name="Fulton R."/>
            <person name="Garcia A.C."/>
            <person name="Gardiner A."/>
            <person name="Garfield D.A."/>
            <person name="Garvin B.E."/>
            <person name="Gibson G."/>
            <person name="Gilbert D."/>
            <person name="Gnerre S."/>
            <person name="Godfrey J."/>
            <person name="Good R."/>
            <person name="Gotea V."/>
            <person name="Gravely B."/>
            <person name="Greenberg A.J."/>
            <person name="Griffiths-Jones S."/>
            <person name="Gross S."/>
            <person name="Guigo R."/>
            <person name="Gustafson E.A."/>
            <person name="Haerty W."/>
            <person name="Hahn M.W."/>
            <person name="Halligan D.L."/>
            <person name="Halpern A.L."/>
            <person name="Halter G.M."/>
            <person name="Han M.V."/>
            <person name="Heger A."/>
            <person name="Hillier L."/>
            <person name="Hinrichs A.S."/>
            <person name="Holmes I."/>
            <person name="Hoskins R.A."/>
            <person name="Hubisz M.J."/>
            <person name="Hultmark D."/>
            <person name="Huntley M.A."/>
            <person name="Jaffe D.B."/>
            <person name="Jagadeeshan S."/>
            <person name="Jeck W.R."/>
            <person name="Johnson J."/>
            <person name="Jones C.D."/>
            <person name="Jordan W.C."/>
            <person name="Karpen G.H."/>
            <person name="Kataoka E."/>
            <person name="Keightley P.D."/>
            <person name="Kheradpour P."/>
            <person name="Kirkness E.F."/>
            <person name="Koerich L.B."/>
            <person name="Kristiansen K."/>
            <person name="Kudrna D."/>
            <person name="Kulathinal R.J."/>
            <person name="Kumar S."/>
            <person name="Kwok R."/>
            <person name="Lander E."/>
            <person name="Langley C.H."/>
            <person name="Lapoint R."/>
            <person name="Lazzaro B.P."/>
            <person name="Lee S.J."/>
            <person name="Levesque L."/>
            <person name="Li R."/>
            <person name="Lin C.F."/>
            <person name="Lin M.F."/>
            <person name="Lindblad-Toh K."/>
            <person name="Llopart A."/>
            <person name="Long M."/>
            <person name="Low L."/>
            <person name="Lozovsky E."/>
            <person name="Lu J."/>
            <person name="Luo M."/>
            <person name="Machado C.A."/>
            <person name="Makalowski W."/>
            <person name="Marzo M."/>
            <person name="Matsuda M."/>
            <person name="Matzkin L."/>
            <person name="McAllister B."/>
            <person name="McBride C.S."/>
            <person name="McKernan B."/>
            <person name="McKernan K."/>
            <person name="Mendez-Lago M."/>
            <person name="Minx P."/>
            <person name="Mollenhauer M.U."/>
            <person name="Montooth K."/>
            <person name="Mount S.M."/>
            <person name="Mu X."/>
            <person name="Myers E."/>
            <person name="Negre B."/>
            <person name="Newfeld S."/>
            <person name="Nielsen R."/>
            <person name="Noor M.A."/>
            <person name="O'Grady P."/>
            <person name="Pachter L."/>
            <person name="Papaceit M."/>
            <person name="Parisi M.J."/>
            <person name="Parisi M."/>
            <person name="Parts L."/>
            <person name="Pedersen J.S."/>
            <person name="Pesole G."/>
            <person name="Phillippy A.M."/>
            <person name="Ponting C.P."/>
            <person name="Pop M."/>
            <person name="Porcelli D."/>
            <person name="Powell J.R."/>
            <person name="Prohaska S."/>
            <person name="Pruitt K."/>
            <person name="Puig M."/>
            <person name="Quesneville H."/>
            <person name="Ram K.R."/>
            <person name="Rand D."/>
            <person name="Rasmussen M.D."/>
            <person name="Reed L.K."/>
            <person name="Reenan R."/>
            <person name="Reily A."/>
            <person name="Remington K.A."/>
            <person name="Rieger T.T."/>
            <person name="Ritchie M.G."/>
            <person name="Robin C."/>
            <person name="Rogers Y.H."/>
            <person name="Rohde C."/>
            <person name="Rozas J."/>
            <person name="Rubenfield M.J."/>
            <person name="Ruiz A."/>
            <person name="Russo S."/>
            <person name="Salzberg S.L."/>
            <person name="Sanchez-Gracia A."/>
            <person name="Saranga D.J."/>
            <person name="Sato H."/>
            <person name="Schaeffer S.W."/>
            <person name="Schatz M.C."/>
            <person name="Schlenke T."/>
            <person name="Schwartz R."/>
            <person name="Segarra C."/>
            <person name="Singh R.S."/>
            <person name="Sirot L."/>
            <person name="Sirota M."/>
            <person name="Sisneros N.B."/>
            <person name="Smith C.D."/>
            <person name="Smith T.F."/>
            <person name="Spieth J."/>
            <person name="Stage D.E."/>
            <person name="Stark A."/>
            <person name="Stephan W."/>
            <person name="Strausberg R.L."/>
            <person name="Strempel S."/>
            <person name="Sturgill D."/>
            <person name="Sutton G."/>
            <person name="Sutton G.G."/>
            <person name="Tao W."/>
            <person name="Teichmann S."/>
            <person name="Tobari Y.N."/>
            <person name="Tomimura Y."/>
            <person name="Tsolas J.M."/>
            <person name="Valente V.L."/>
            <person name="Venter E."/>
            <person name="Venter J.C."/>
            <person name="Vicario S."/>
            <person name="Vieira F.G."/>
            <person name="Vilella A.J."/>
            <person name="Villasante A."/>
            <person name="Walenz B."/>
            <person name="Wang J."/>
            <person name="Wasserman M."/>
            <person name="Watts T."/>
            <person name="Wilson D."/>
            <person name="Wilson R.K."/>
            <person name="Wing R.A."/>
            <person name="Wolfner M.F."/>
            <person name="Wong A."/>
            <person name="Wong G.K."/>
            <person name="Wu C.I."/>
            <person name="Wu G."/>
            <person name="Yamamoto D."/>
            <person name="Yang H.P."/>
            <person name="Yang S.P."/>
            <person name="Yorke J.A."/>
            <person name="Yoshida K."/>
            <person name="Zdobnov E."/>
            <person name="Zhang P."/>
            <person name="Zhang Y."/>
            <person name="Zimin A.V."/>
            <person name="Baldwin J."/>
            <person name="Abdouelleil A."/>
            <person name="Abdulkadir J."/>
            <person name="Abebe A."/>
            <person name="Abera B."/>
            <person name="Abreu J."/>
            <person name="Acer S.C."/>
            <person name="Aftuck L."/>
            <person name="Alexander A."/>
            <person name="An P."/>
            <person name="Anderson E."/>
            <person name="Anderson S."/>
            <person name="Arachi H."/>
            <person name="Azer M."/>
            <person name="Bachantsang P."/>
            <person name="Barry A."/>
            <person name="Bayul T."/>
            <person name="Berlin A."/>
            <person name="Bessette D."/>
            <person name="Bloom T."/>
            <person name="Blye J."/>
            <person name="Boguslavskiy L."/>
            <person name="Bonnet C."/>
            <person name="Boukhgalter B."/>
            <person name="Bourzgui I."/>
            <person name="Brown A."/>
            <person name="Cahill P."/>
            <person name="Channer S."/>
            <person name="Cheshatsang Y."/>
            <person name="Chuda L."/>
            <person name="Citroen M."/>
            <person name="Collymore A."/>
            <person name="Cooke P."/>
            <person name="Costello M."/>
            <person name="D'Aco K."/>
            <person name="Daza R."/>
            <person name="De Haan G."/>
            <person name="DeGray S."/>
            <person name="DeMaso C."/>
            <person name="Dhargay N."/>
            <person name="Dooley K."/>
            <person name="Dooley E."/>
            <person name="Doricent M."/>
            <person name="Dorje P."/>
            <person name="Dorjee K."/>
            <person name="Dupes A."/>
            <person name="Elong R."/>
            <person name="Falk J."/>
            <person name="Farina A."/>
            <person name="Faro S."/>
            <person name="Ferguson D."/>
            <person name="Fisher S."/>
            <person name="Foley C.D."/>
            <person name="Franke A."/>
            <person name="Friedrich D."/>
            <person name="Gadbois L."/>
            <person name="Gearin G."/>
            <person name="Gearin C.R."/>
            <person name="Giannoukos G."/>
            <person name="Goode T."/>
            <person name="Graham J."/>
            <person name="Grandbois E."/>
            <person name="Grewal S."/>
            <person name="Gyaltsen K."/>
            <person name="Hafez N."/>
            <person name="Hagos B."/>
            <person name="Hall J."/>
            <person name="Henson C."/>
            <person name="Hollinger A."/>
            <person name="Honan T."/>
            <person name="Huard M.D."/>
            <person name="Hughes L."/>
            <person name="Hurhula B."/>
            <person name="Husby M.E."/>
            <person name="Kamat A."/>
            <person name="Kanga B."/>
            <person name="Kashin S."/>
            <person name="Khazanovich D."/>
            <person name="Kisner P."/>
            <person name="Lance K."/>
            <person name="Lara M."/>
            <person name="Lee W."/>
            <person name="Lennon N."/>
            <person name="Letendre F."/>
            <person name="LeVine R."/>
            <person name="Lipovsky A."/>
            <person name="Liu X."/>
            <person name="Liu J."/>
            <person name="Liu S."/>
            <person name="Lokyitsang T."/>
            <person name="Lokyitsang Y."/>
            <person name="Lubonja R."/>
            <person name="Lui A."/>
            <person name="MacDonald P."/>
            <person name="Magnisalis V."/>
            <person name="Maru K."/>
            <person name="Matthews C."/>
            <person name="McCusker W."/>
            <person name="McDonough S."/>
            <person name="Mehta T."/>
            <person name="Meldrim J."/>
            <person name="Meneus L."/>
            <person name="Mihai O."/>
            <person name="Mihalev A."/>
            <person name="Mihova T."/>
            <person name="Mittelman R."/>
            <person name="Mlenga V."/>
            <person name="Montmayeur A."/>
            <person name="Mulrain L."/>
            <person name="Navidi A."/>
            <person name="Naylor J."/>
            <person name="Negash T."/>
            <person name="Nguyen T."/>
            <person name="Nguyen N."/>
            <person name="Nicol R."/>
            <person name="Norbu C."/>
            <person name="Norbu N."/>
            <person name="Novod N."/>
            <person name="O'Neill B."/>
            <person name="Osman S."/>
            <person name="Markiewicz E."/>
            <person name="Oyono O.L."/>
            <person name="Patti C."/>
            <person name="Phunkhang P."/>
            <person name="Pierre F."/>
            <person name="Priest M."/>
            <person name="Raghuraman S."/>
            <person name="Rege F."/>
            <person name="Reyes R."/>
            <person name="Rise C."/>
            <person name="Rogov P."/>
            <person name="Ross K."/>
            <person name="Ryan E."/>
            <person name="Settipalli S."/>
            <person name="Shea T."/>
            <person name="Sherpa N."/>
            <person name="Shi L."/>
            <person name="Shih D."/>
            <person name="Sparrow T."/>
            <person name="Spaulding J."/>
            <person name="Stalker J."/>
            <person name="Stange-Thomann N."/>
            <person name="Stavropoulos S."/>
            <person name="Stone C."/>
            <person name="Strader C."/>
            <person name="Tesfaye S."/>
            <person name="Thomson T."/>
            <person name="Thoulutsang Y."/>
            <person name="Thoulutsang D."/>
            <person name="Topham K."/>
            <person name="Topping I."/>
            <person name="Tsamla T."/>
            <person name="Vassiliev H."/>
            <person name="Vo A."/>
            <person name="Wangchuk T."/>
            <person name="Wangdi T."/>
            <person name="Weiand M."/>
            <person name="Wilkinson J."/>
            <person name="Wilson A."/>
            <person name="Yadav S."/>
            <person name="Young G."/>
            <person name="Yu Q."/>
            <person name="Zembek L."/>
            <person name="Zhong D."/>
            <person name="Zimmer A."/>
            <person name="Zwirko Z."/>
            <person name="Jaffe D.B."/>
            <person name="Alvarez P."/>
            <person name="Brockman W."/>
            <person name="Butler J."/>
            <person name="Chin C."/>
            <person name="Gnerre S."/>
            <person name="Grabherr M."/>
            <person name="Kleber M."/>
            <person name="Mauceli E."/>
            <person name="MacCallum I."/>
        </authorList>
    </citation>
    <scope>NUCLEOTIDE SEQUENCE [LARGE SCALE GENOMIC DNA]</scope>
    <source>
        <strain evidence="7">Tucson 14030-0811.24</strain>
    </source>
</reference>
<dbReference type="InterPro" id="IPR020845">
    <property type="entry name" value="AMP-binding_CS"/>
</dbReference>
<dbReference type="SUPFAM" id="SSF56801">
    <property type="entry name" value="Acetyl-CoA synthetase-like"/>
    <property type="match status" value="1"/>
</dbReference>
<dbReference type="AlphaFoldDB" id="B4MRB0"/>
<dbReference type="FunFam" id="3.30.300.30:FF:000007">
    <property type="entry name" value="4-coumarate--CoA ligase 2"/>
    <property type="match status" value="1"/>
</dbReference>
<keyword evidence="7" id="KW-1185">Reference proteome</keyword>
<evidence type="ECO:0000259" key="4">
    <source>
        <dbReference type="Pfam" id="PF00501"/>
    </source>
</evidence>
<dbReference type="OrthoDB" id="10253869at2759"/>
<evidence type="ECO:0000313" key="6">
    <source>
        <dbReference type="EMBL" id="EDW74649.1"/>
    </source>
</evidence>